<dbReference type="Pfam" id="PF25764">
    <property type="entry name" value="KIF21A_4th"/>
    <property type="match status" value="1"/>
</dbReference>
<dbReference type="Pfam" id="PF00225">
    <property type="entry name" value="Kinesin"/>
    <property type="match status" value="2"/>
</dbReference>
<dbReference type="GO" id="GO:0003777">
    <property type="term" value="F:microtubule motor activity"/>
    <property type="evidence" value="ECO:0007669"/>
    <property type="project" value="InterPro"/>
</dbReference>
<dbReference type="InterPro" id="IPR001752">
    <property type="entry name" value="Kinesin_motor_dom"/>
</dbReference>
<feature type="domain" description="Kinesin motor" evidence="8">
    <location>
        <begin position="1"/>
        <end position="325"/>
    </location>
</feature>
<dbReference type="InterPro" id="IPR027417">
    <property type="entry name" value="P-loop_NTPase"/>
</dbReference>
<proteinExistence type="inferred from homology"/>
<feature type="region of interest" description="Disordered" evidence="7">
    <location>
        <begin position="723"/>
        <end position="749"/>
    </location>
</feature>
<keyword evidence="3 5" id="KW-0505">Motor protein</keyword>
<keyword evidence="6" id="KW-0175">Coiled coil</keyword>
<dbReference type="InterPro" id="IPR019821">
    <property type="entry name" value="Kinesin_motor_CS"/>
</dbReference>
<feature type="coiled-coil region" evidence="6">
    <location>
        <begin position="358"/>
        <end position="420"/>
    </location>
</feature>
<dbReference type="OrthoDB" id="3176171at2759"/>
<protein>
    <recommendedName>
        <fullName evidence="5">Kinesin-like protein</fullName>
    </recommendedName>
</protein>
<evidence type="ECO:0000259" key="8">
    <source>
        <dbReference type="PROSITE" id="PS50067"/>
    </source>
</evidence>
<sequence length="979" mass="111130">MENSPENCNVKVALHIRPLLRHERQNGGQECLDVVPGSAQNYTIEGLIRSLVCQVQVLMGSHSFIFDHVYGGGGSPSDKMFEECAVPLLDALFQGYNGTVIAYGQILKEEVRDLLDSAVIERKETSDGNAEIAGKNVLQIRKASDGAINLSGSTEVSVSTQKEMTSCLEQGCLNRSVASTDMNNQSSRSHAIFTIILEQKDKRKDEANTIELMGEEFRCAKLHLVDLAGSERAKRAGSEGLRLKEGIQINKGLLALGNVISALGDDKKRKEGNHIPYRDSKLTRLLQASLGGNCKTVMIACVSPADYNAEETLNTLKYANRARNIQNKASVQKEVFPADTHKLRQQLRLLQAELAHRKEAEIVEMQDLKRKLDCLEATKSETALRNDAVLLEVQDLKRKINRLEAKNSELQQKIQEYRNRPVVMDRCDTDSHEDKRGSECTTSDEEIVSVSSSIEKKPDKMTIQPEREIRQNKLHEESNELEESVEQKESEMKPCGSADVEALKEVFGEKIVTLEEENRSLQLERDCLRHKIARLEAYGDPTIKEKTMNAERPEDTEADLERKHEHEIEVLKQKNYDAMKKLQDQIRIIKSQKVQLQQKVKQEEEQFRQWKANHEKQSMQVKKDSRKNEFELNKLNALYQRQTQVLQRKTEEAARATKKLKELLESQQPKGLSRSGQIKTLRNWLSQEVEKVVNVYKLRMDHEKKTQSLAKLKEELSYLKQLERSASQGSRQKPPEDNGDSRGPSLSSNARAARIVSLESRVKSSTAALSVIFSQLQEAARGHDPKSVGRWKTLHSLGDAKDLLQHLFGIAIEARRGLLEKEYETKEMRAQLDEVKSQQNDNRDIDAVSTQPASIPNINGKAPIDIFADLGLGSPLPFPESRELDSKAGICNRPFQTVFKQTQKMIPIAHMPMKKLPLGEQKGKISRWRRSHDEWLIQFKWKWQKPWKLTHLIRSSDQIRNSDDTLKGQDLSMKLGPTT</sequence>
<dbReference type="STRING" id="35608.A0A2U1N4H2"/>
<keyword evidence="1 5" id="KW-0547">Nucleotide-binding</keyword>
<keyword evidence="5" id="KW-0493">Microtubule</keyword>
<keyword evidence="2 5" id="KW-0067">ATP-binding</keyword>
<dbReference type="PROSITE" id="PS00411">
    <property type="entry name" value="KINESIN_MOTOR_1"/>
    <property type="match status" value="1"/>
</dbReference>
<dbReference type="EMBL" id="PKPP01003640">
    <property type="protein sequence ID" value="PWA68412.1"/>
    <property type="molecule type" value="Genomic_DNA"/>
</dbReference>
<dbReference type="AlphaFoldDB" id="A0A2U1N4H2"/>
<feature type="compositionally biased region" description="Basic and acidic residues" evidence="7">
    <location>
        <begin position="454"/>
        <end position="478"/>
    </location>
</feature>
<dbReference type="GO" id="GO:0007018">
    <property type="term" value="P:microtubule-based movement"/>
    <property type="evidence" value="ECO:0007669"/>
    <property type="project" value="InterPro"/>
</dbReference>
<evidence type="ECO:0000256" key="4">
    <source>
        <dbReference type="PROSITE-ProRule" id="PRU00283"/>
    </source>
</evidence>
<dbReference type="GO" id="GO:0051231">
    <property type="term" value="P:spindle elongation"/>
    <property type="evidence" value="ECO:0007669"/>
    <property type="project" value="TreeGrafter"/>
</dbReference>
<evidence type="ECO:0000256" key="3">
    <source>
        <dbReference type="ARBA" id="ARBA00023175"/>
    </source>
</evidence>
<comment type="similarity">
    <text evidence="4 5">Belongs to the TRAFAC class myosin-kinesin ATPase superfamily. Kinesin family.</text>
</comment>
<feature type="region of interest" description="Disordered" evidence="7">
    <location>
        <begin position="452"/>
        <end position="494"/>
    </location>
</feature>
<evidence type="ECO:0000256" key="1">
    <source>
        <dbReference type="ARBA" id="ARBA00022741"/>
    </source>
</evidence>
<dbReference type="GO" id="GO:0007052">
    <property type="term" value="P:mitotic spindle organization"/>
    <property type="evidence" value="ECO:0007669"/>
    <property type="project" value="TreeGrafter"/>
</dbReference>
<name>A0A2U1N4H2_ARTAN</name>
<evidence type="ECO:0000313" key="10">
    <source>
        <dbReference type="Proteomes" id="UP000245207"/>
    </source>
</evidence>
<dbReference type="Proteomes" id="UP000245207">
    <property type="component" value="Unassembled WGS sequence"/>
</dbReference>
<dbReference type="GO" id="GO:0005874">
    <property type="term" value="C:microtubule"/>
    <property type="evidence" value="ECO:0007669"/>
    <property type="project" value="UniProtKB-KW"/>
</dbReference>
<dbReference type="PANTHER" id="PTHR47969">
    <property type="entry name" value="CHROMOSOME-ASSOCIATED KINESIN KIF4A-RELATED"/>
    <property type="match status" value="1"/>
</dbReference>
<evidence type="ECO:0000256" key="6">
    <source>
        <dbReference type="SAM" id="Coils"/>
    </source>
</evidence>
<dbReference type="GO" id="GO:0005875">
    <property type="term" value="C:microtubule associated complex"/>
    <property type="evidence" value="ECO:0007669"/>
    <property type="project" value="TreeGrafter"/>
</dbReference>
<dbReference type="InterPro" id="IPR036961">
    <property type="entry name" value="Kinesin_motor_dom_sf"/>
</dbReference>
<dbReference type="SMART" id="SM00129">
    <property type="entry name" value="KISc"/>
    <property type="match status" value="1"/>
</dbReference>
<gene>
    <name evidence="9" type="ORF">CTI12_AA307550</name>
</gene>
<dbReference type="SUPFAM" id="SSF52540">
    <property type="entry name" value="P-loop containing nucleoside triphosphate hydrolases"/>
    <property type="match status" value="1"/>
</dbReference>
<evidence type="ECO:0000313" key="9">
    <source>
        <dbReference type="EMBL" id="PWA68412.1"/>
    </source>
</evidence>
<evidence type="ECO:0000256" key="5">
    <source>
        <dbReference type="RuleBase" id="RU000394"/>
    </source>
</evidence>
<dbReference type="InterPro" id="IPR027640">
    <property type="entry name" value="Kinesin-like_fam"/>
</dbReference>
<comment type="caution">
    <text evidence="9">The sequence shown here is derived from an EMBL/GenBank/DDBJ whole genome shotgun (WGS) entry which is preliminary data.</text>
</comment>
<evidence type="ECO:0000256" key="2">
    <source>
        <dbReference type="ARBA" id="ARBA00022840"/>
    </source>
</evidence>
<evidence type="ECO:0000256" key="7">
    <source>
        <dbReference type="SAM" id="MobiDB-lite"/>
    </source>
</evidence>
<dbReference type="PROSITE" id="PS50067">
    <property type="entry name" value="KINESIN_MOTOR_2"/>
    <property type="match status" value="1"/>
</dbReference>
<dbReference type="GO" id="GO:0008017">
    <property type="term" value="F:microtubule binding"/>
    <property type="evidence" value="ECO:0007669"/>
    <property type="project" value="InterPro"/>
</dbReference>
<dbReference type="GO" id="GO:0005524">
    <property type="term" value="F:ATP binding"/>
    <property type="evidence" value="ECO:0007669"/>
    <property type="project" value="UniProtKB-KW"/>
</dbReference>
<dbReference type="Gene3D" id="3.40.850.10">
    <property type="entry name" value="Kinesin motor domain"/>
    <property type="match status" value="2"/>
</dbReference>
<feature type="coiled-coil region" evidence="6">
    <location>
        <begin position="579"/>
        <end position="666"/>
    </location>
</feature>
<comment type="caution">
    <text evidence="4">Lacks conserved residue(s) required for the propagation of feature annotation.</text>
</comment>
<organism evidence="9 10">
    <name type="scientific">Artemisia annua</name>
    <name type="common">Sweet wormwood</name>
    <dbReference type="NCBI Taxonomy" id="35608"/>
    <lineage>
        <taxon>Eukaryota</taxon>
        <taxon>Viridiplantae</taxon>
        <taxon>Streptophyta</taxon>
        <taxon>Embryophyta</taxon>
        <taxon>Tracheophyta</taxon>
        <taxon>Spermatophyta</taxon>
        <taxon>Magnoliopsida</taxon>
        <taxon>eudicotyledons</taxon>
        <taxon>Gunneridae</taxon>
        <taxon>Pentapetalae</taxon>
        <taxon>asterids</taxon>
        <taxon>campanulids</taxon>
        <taxon>Asterales</taxon>
        <taxon>Asteraceae</taxon>
        <taxon>Asteroideae</taxon>
        <taxon>Anthemideae</taxon>
        <taxon>Artemisiinae</taxon>
        <taxon>Artemisia</taxon>
    </lineage>
</organism>
<reference evidence="9 10" key="1">
    <citation type="journal article" date="2018" name="Mol. Plant">
        <title>The genome of Artemisia annua provides insight into the evolution of Asteraceae family and artemisinin biosynthesis.</title>
        <authorList>
            <person name="Shen Q."/>
            <person name="Zhang L."/>
            <person name="Liao Z."/>
            <person name="Wang S."/>
            <person name="Yan T."/>
            <person name="Shi P."/>
            <person name="Liu M."/>
            <person name="Fu X."/>
            <person name="Pan Q."/>
            <person name="Wang Y."/>
            <person name="Lv Z."/>
            <person name="Lu X."/>
            <person name="Zhang F."/>
            <person name="Jiang W."/>
            <person name="Ma Y."/>
            <person name="Chen M."/>
            <person name="Hao X."/>
            <person name="Li L."/>
            <person name="Tang Y."/>
            <person name="Lv G."/>
            <person name="Zhou Y."/>
            <person name="Sun X."/>
            <person name="Brodelius P.E."/>
            <person name="Rose J.K.C."/>
            <person name="Tang K."/>
        </authorList>
    </citation>
    <scope>NUCLEOTIDE SEQUENCE [LARGE SCALE GENOMIC DNA]</scope>
    <source>
        <strain evidence="10">cv. Huhao1</strain>
        <tissue evidence="9">Leaf</tissue>
    </source>
</reference>
<accession>A0A2U1N4H2</accession>
<dbReference type="PANTHER" id="PTHR47969:SF5">
    <property type="entry name" value="PLUS-END-DIRECTED KINESIN ATPASE TRANSCRIPTION FACTOR BZIP FAMILY"/>
    <property type="match status" value="1"/>
</dbReference>
<keyword evidence="10" id="KW-1185">Reference proteome</keyword>
<dbReference type="PRINTS" id="PR00380">
    <property type="entry name" value="KINESINHEAVY"/>
</dbReference>